<dbReference type="Pfam" id="PF00153">
    <property type="entry name" value="Mito_carr"/>
    <property type="match status" value="1"/>
</dbReference>
<sequence>LPNTLSYAKQLAQSHPLGWSVLLTGFDAISLSLIVNICTVTWTIKYLDKHFPEFGGKNDHSGYHELDLSDVESFRRTLRSTIRKSFVFVVTIFTTIPFTVVYIRQMAQVIGGEEKYIGIWQSTQLILTEEGLAGLFSGVIPVLIGTLFGLWAADAVLFASERLLTRSGLRQMRNTTRADWIYKKIRDVIFFCTHFAVVRCMQPYEVVSNVMACAGS</sequence>
<evidence type="ECO:0000256" key="6">
    <source>
        <dbReference type="ARBA" id="ARBA00022989"/>
    </source>
</evidence>
<dbReference type="PROSITE" id="PS50920">
    <property type="entry name" value="SOLCAR"/>
    <property type="match status" value="1"/>
</dbReference>
<dbReference type="Proteomes" id="UP001328107">
    <property type="component" value="Unassembled WGS sequence"/>
</dbReference>
<comment type="subcellular location">
    <subcellularLocation>
        <location evidence="1">Mitochondrion outer membrane</location>
        <topology evidence="1">Multi-pass membrane protein</topology>
    </subcellularLocation>
</comment>
<keyword evidence="10" id="KW-0813">Transport</keyword>
<protein>
    <submittedName>
        <fullName evidence="12">Uncharacterized protein</fullName>
    </submittedName>
</protein>
<evidence type="ECO:0000256" key="8">
    <source>
        <dbReference type="ARBA" id="ARBA00023136"/>
    </source>
</evidence>
<evidence type="ECO:0000256" key="9">
    <source>
        <dbReference type="PROSITE-ProRule" id="PRU00282"/>
    </source>
</evidence>
<comment type="caution">
    <text evidence="12">The sequence shown here is derived from an EMBL/GenBank/DDBJ whole genome shotgun (WGS) entry which is preliminary data.</text>
</comment>
<feature type="non-terminal residue" evidence="12">
    <location>
        <position position="1"/>
    </location>
</feature>
<dbReference type="AlphaFoldDB" id="A0AAN5C309"/>
<evidence type="ECO:0000256" key="7">
    <source>
        <dbReference type="ARBA" id="ARBA00023128"/>
    </source>
</evidence>
<dbReference type="PANTHER" id="PTHR10780:SF18">
    <property type="entry name" value="LD43650P"/>
    <property type="match status" value="1"/>
</dbReference>
<evidence type="ECO:0000313" key="13">
    <source>
        <dbReference type="Proteomes" id="UP001328107"/>
    </source>
</evidence>
<dbReference type="GO" id="GO:0005741">
    <property type="term" value="C:mitochondrial outer membrane"/>
    <property type="evidence" value="ECO:0007669"/>
    <property type="project" value="UniProtKB-SubCell"/>
</dbReference>
<keyword evidence="5" id="KW-1000">Mitochondrion outer membrane</keyword>
<dbReference type="InterPro" id="IPR023395">
    <property type="entry name" value="MCP_dom_sf"/>
</dbReference>
<proteinExistence type="inferred from homology"/>
<dbReference type="InterPro" id="IPR018108">
    <property type="entry name" value="MCP_transmembrane"/>
</dbReference>
<keyword evidence="4" id="KW-0677">Repeat</keyword>
<reference evidence="13" key="1">
    <citation type="submission" date="2022-10" db="EMBL/GenBank/DDBJ databases">
        <title>Genome assembly of Pristionchus species.</title>
        <authorList>
            <person name="Yoshida K."/>
            <person name="Sommer R.J."/>
        </authorList>
    </citation>
    <scope>NUCLEOTIDE SEQUENCE [LARGE SCALE GENOMIC DNA]</scope>
    <source>
        <strain evidence="13">RS5460</strain>
    </source>
</reference>
<feature type="transmembrane region" description="Helical" evidence="11">
    <location>
        <begin position="135"/>
        <end position="160"/>
    </location>
</feature>
<organism evidence="12 13">
    <name type="scientific">Pristionchus mayeri</name>
    <dbReference type="NCBI Taxonomy" id="1317129"/>
    <lineage>
        <taxon>Eukaryota</taxon>
        <taxon>Metazoa</taxon>
        <taxon>Ecdysozoa</taxon>
        <taxon>Nematoda</taxon>
        <taxon>Chromadorea</taxon>
        <taxon>Rhabditida</taxon>
        <taxon>Rhabditina</taxon>
        <taxon>Diplogasteromorpha</taxon>
        <taxon>Diplogasteroidea</taxon>
        <taxon>Neodiplogasteridae</taxon>
        <taxon>Pristionchus</taxon>
    </lineage>
</organism>
<keyword evidence="3 9" id="KW-0812">Transmembrane</keyword>
<evidence type="ECO:0000256" key="1">
    <source>
        <dbReference type="ARBA" id="ARBA00004374"/>
    </source>
</evidence>
<dbReference type="EMBL" id="BTRK01000002">
    <property type="protein sequence ID" value="GMR35208.1"/>
    <property type="molecule type" value="Genomic_DNA"/>
</dbReference>
<feature type="non-terminal residue" evidence="12">
    <location>
        <position position="216"/>
    </location>
</feature>
<feature type="repeat" description="Solcar" evidence="9">
    <location>
        <begin position="75"/>
        <end position="164"/>
    </location>
</feature>
<evidence type="ECO:0000256" key="4">
    <source>
        <dbReference type="ARBA" id="ARBA00022737"/>
    </source>
</evidence>
<accession>A0AAN5C309</accession>
<name>A0AAN5C309_9BILA</name>
<evidence type="ECO:0000256" key="2">
    <source>
        <dbReference type="ARBA" id="ARBA00006375"/>
    </source>
</evidence>
<dbReference type="Gene3D" id="1.50.40.10">
    <property type="entry name" value="Mitochondrial carrier domain"/>
    <property type="match status" value="1"/>
</dbReference>
<comment type="similarity">
    <text evidence="2 10">Belongs to the mitochondrial carrier (TC 2.A.29) family.</text>
</comment>
<gene>
    <name evidence="12" type="ORF">PMAYCL1PPCAC_05403</name>
</gene>
<keyword evidence="6 11" id="KW-1133">Transmembrane helix</keyword>
<keyword evidence="8 9" id="KW-0472">Membrane</keyword>
<evidence type="ECO:0000256" key="11">
    <source>
        <dbReference type="SAM" id="Phobius"/>
    </source>
</evidence>
<keyword evidence="13" id="KW-1185">Reference proteome</keyword>
<feature type="transmembrane region" description="Helical" evidence="11">
    <location>
        <begin position="20"/>
        <end position="44"/>
    </location>
</feature>
<evidence type="ECO:0000256" key="3">
    <source>
        <dbReference type="ARBA" id="ARBA00022692"/>
    </source>
</evidence>
<feature type="transmembrane region" description="Helical" evidence="11">
    <location>
        <begin position="85"/>
        <end position="103"/>
    </location>
</feature>
<evidence type="ECO:0000313" key="12">
    <source>
        <dbReference type="EMBL" id="GMR35208.1"/>
    </source>
</evidence>
<evidence type="ECO:0000256" key="10">
    <source>
        <dbReference type="RuleBase" id="RU000488"/>
    </source>
</evidence>
<dbReference type="SUPFAM" id="SSF103506">
    <property type="entry name" value="Mitochondrial carrier"/>
    <property type="match status" value="1"/>
</dbReference>
<keyword evidence="7" id="KW-0496">Mitochondrion</keyword>
<evidence type="ECO:0000256" key="5">
    <source>
        <dbReference type="ARBA" id="ARBA00022787"/>
    </source>
</evidence>
<dbReference type="PANTHER" id="PTHR10780">
    <property type="entry name" value="MITOCHONDRIAL CARRIER HOMOLOG"/>
    <property type="match status" value="1"/>
</dbReference>